<dbReference type="KEGG" id="oca:OCAR_6026"/>
<dbReference type="Pfam" id="PF12544">
    <property type="entry name" value="LAM_C"/>
    <property type="match status" value="1"/>
</dbReference>
<dbReference type="SFLD" id="SFLDS00029">
    <property type="entry name" value="Radical_SAM"/>
    <property type="match status" value="1"/>
</dbReference>
<feature type="binding site" evidence="11">
    <location>
        <position position="116"/>
    </location>
    <ligand>
        <name>[4Fe-4S] cluster</name>
        <dbReference type="ChEBI" id="CHEBI:49883"/>
        <note>4Fe-4S-S-AdoMet</note>
    </ligand>
</feature>
<dbReference type="PROSITE" id="PS51918">
    <property type="entry name" value="RADICAL_SAM"/>
    <property type="match status" value="1"/>
</dbReference>
<evidence type="ECO:0000256" key="4">
    <source>
        <dbReference type="ARBA" id="ARBA00022485"/>
    </source>
</evidence>
<evidence type="ECO:0000256" key="6">
    <source>
        <dbReference type="ARBA" id="ARBA00022723"/>
    </source>
</evidence>
<keyword evidence="8" id="KW-0408">Iron</keyword>
<evidence type="ECO:0000256" key="5">
    <source>
        <dbReference type="ARBA" id="ARBA00022691"/>
    </source>
</evidence>
<dbReference type="GO" id="GO:0051539">
    <property type="term" value="F:4 iron, 4 sulfur cluster binding"/>
    <property type="evidence" value="ECO:0007669"/>
    <property type="project" value="UniProtKB-KW"/>
</dbReference>
<dbReference type="Gene3D" id="3.20.20.70">
    <property type="entry name" value="Aldolase class I"/>
    <property type="match status" value="1"/>
</dbReference>
<dbReference type="eggNOG" id="COG1509">
    <property type="taxonomic scope" value="Bacteria"/>
</dbReference>
<keyword evidence="6 11" id="KW-0479">Metal-binding</keyword>
<keyword evidence="9 11" id="KW-0411">Iron-sulfur</keyword>
<dbReference type="EC" id="5.4.3.2" evidence="14"/>
<dbReference type="SFLD" id="SFLDG01070">
    <property type="entry name" value="PLP-dependent"/>
    <property type="match status" value="1"/>
</dbReference>
<dbReference type="Proteomes" id="UP000007730">
    <property type="component" value="Chromosome"/>
</dbReference>
<keyword evidence="7 12" id="KW-0663">Pyridoxal phosphate</keyword>
<gene>
    <name evidence="14" type="primary">kamA</name>
    <name evidence="14" type="ordered locus">OCA5_c20010</name>
</gene>
<feature type="domain" description="Radical SAM core" evidence="13">
    <location>
        <begin position="95"/>
        <end position="308"/>
    </location>
</feature>
<comment type="cofactor">
    <cofactor evidence="1 12">
        <name>pyridoxal 5'-phosphate</name>
        <dbReference type="ChEBI" id="CHEBI:597326"/>
    </cofactor>
</comment>
<accession>B6JHI0</accession>
<comment type="similarity">
    <text evidence="3">Belongs to the radical SAM superfamily. KamA family.</text>
</comment>
<evidence type="ECO:0000256" key="1">
    <source>
        <dbReference type="ARBA" id="ARBA00001933"/>
    </source>
</evidence>
<evidence type="ECO:0000256" key="10">
    <source>
        <dbReference type="ARBA" id="ARBA00023235"/>
    </source>
</evidence>
<dbReference type="InterPro" id="IPR013785">
    <property type="entry name" value="Aldolase_TIM"/>
</dbReference>
<keyword evidence="5" id="KW-0949">S-adenosyl-L-methionine</keyword>
<keyword evidence="4 11" id="KW-0004">4Fe-4S</keyword>
<evidence type="ECO:0000259" key="13">
    <source>
        <dbReference type="PROSITE" id="PS51918"/>
    </source>
</evidence>
<dbReference type="NCBIfam" id="TIGR03822">
    <property type="entry name" value="AblA_like_2"/>
    <property type="match status" value="1"/>
</dbReference>
<dbReference type="OrthoDB" id="9768064at2"/>
<keyword evidence="10 14" id="KW-0413">Isomerase</keyword>
<dbReference type="PATRIC" id="fig|504832.7.peg.2118"/>
<dbReference type="EMBL" id="CP002826">
    <property type="protein sequence ID" value="AEI06708.1"/>
    <property type="molecule type" value="Genomic_DNA"/>
</dbReference>
<evidence type="ECO:0000256" key="8">
    <source>
        <dbReference type="ARBA" id="ARBA00023004"/>
    </source>
</evidence>
<dbReference type="InterPro" id="IPR022447">
    <property type="entry name" value="Lys_aminomutase-rel"/>
</dbReference>
<dbReference type="PANTHER" id="PTHR30538:SF1">
    <property type="entry name" value="L-LYSINE 2,3-AMINOMUTASE"/>
    <property type="match status" value="1"/>
</dbReference>
<feature type="modified residue" description="N6-(pyridoxal phosphate)lysine" evidence="12">
    <location>
        <position position="323"/>
    </location>
</feature>
<comment type="cofactor">
    <cofactor evidence="2">
        <name>[4Fe-4S] cluster</name>
        <dbReference type="ChEBI" id="CHEBI:49883"/>
    </cofactor>
</comment>
<dbReference type="CDD" id="cd01335">
    <property type="entry name" value="Radical_SAM"/>
    <property type="match status" value="1"/>
</dbReference>
<dbReference type="InterPro" id="IPR003739">
    <property type="entry name" value="Lys_aminomutase/Glu_NH3_mut"/>
</dbReference>
<dbReference type="GO" id="GO:0046872">
    <property type="term" value="F:metal ion binding"/>
    <property type="evidence" value="ECO:0007669"/>
    <property type="project" value="UniProtKB-KW"/>
</dbReference>
<reference evidence="14 15" key="1">
    <citation type="journal article" date="2011" name="J. Bacteriol.">
        <title>Complete genome sequences of the chemolithoautotrophic Oligotropha carboxidovorans strains OM4 and OM5.</title>
        <authorList>
            <person name="Volland S."/>
            <person name="Rachinger M."/>
            <person name="Strittmatter A."/>
            <person name="Daniel R."/>
            <person name="Gottschalk G."/>
            <person name="Meyer O."/>
        </authorList>
    </citation>
    <scope>NUCLEOTIDE SEQUENCE [LARGE SCALE GENOMIC DNA]</scope>
    <source>
        <strain evidence="15">ATCC 49405 / DSM 1227 / KCTC 32145 / OM5</strain>
    </source>
</reference>
<dbReference type="PIRSF" id="PIRSF004911">
    <property type="entry name" value="DUF160"/>
    <property type="match status" value="1"/>
</dbReference>
<evidence type="ECO:0000256" key="9">
    <source>
        <dbReference type="ARBA" id="ARBA00023014"/>
    </source>
</evidence>
<evidence type="ECO:0000256" key="12">
    <source>
        <dbReference type="PIRSR" id="PIRSR603739-50"/>
    </source>
</evidence>
<organism evidence="14 15">
    <name type="scientific">Afipia carboxidovorans (strain ATCC 49405 / DSM 1227 / KCTC 32145 / OM5)</name>
    <name type="common">Oligotropha carboxidovorans</name>
    <dbReference type="NCBI Taxonomy" id="504832"/>
    <lineage>
        <taxon>Bacteria</taxon>
        <taxon>Pseudomonadati</taxon>
        <taxon>Pseudomonadota</taxon>
        <taxon>Alphaproteobacteria</taxon>
        <taxon>Hyphomicrobiales</taxon>
        <taxon>Nitrobacteraceae</taxon>
        <taxon>Afipia</taxon>
    </lineage>
</organism>
<dbReference type="KEGG" id="ocg:OCA5_c20010"/>
<evidence type="ECO:0000256" key="3">
    <source>
        <dbReference type="ARBA" id="ARBA00008703"/>
    </source>
</evidence>
<evidence type="ECO:0000313" key="15">
    <source>
        <dbReference type="Proteomes" id="UP000007730"/>
    </source>
</evidence>
<dbReference type="InterPro" id="IPR007197">
    <property type="entry name" value="rSAM"/>
</dbReference>
<dbReference type="NCBIfam" id="TIGR00238">
    <property type="entry name" value="KamA family radical SAM protein"/>
    <property type="match status" value="1"/>
</dbReference>
<feature type="binding site" evidence="11">
    <location>
        <position position="113"/>
    </location>
    <ligand>
        <name>[4Fe-4S] cluster</name>
        <dbReference type="ChEBI" id="CHEBI:49883"/>
        <note>4Fe-4S-S-AdoMet</note>
    </ligand>
</feature>
<dbReference type="InterPro" id="IPR025895">
    <property type="entry name" value="LAM_C_dom"/>
</dbReference>
<dbReference type="RefSeq" id="WP_012563173.1">
    <property type="nucleotide sequence ID" value="NC_011386.1"/>
</dbReference>
<keyword evidence="15" id="KW-1185">Reference proteome</keyword>
<dbReference type="STRING" id="504832.OCA5_c20010"/>
<name>B6JHI0_AFIC5</name>
<protein>
    <submittedName>
        <fullName evidence="14">L-lysine 2,3-aminomutase KamA</fullName>
        <ecNumber evidence="14">5.4.3.2</ecNumber>
    </submittedName>
</protein>
<sequence>MGAAVVKPATTLRQPAELAAHNLVSQDALQGLEAVAKRYAIAITPAVAELIDPNDPNDPIARQYVPSPQELQSETIERVDPIGDRAHSPVEGIVHRYPDRVLLKLVHVCAVYCRFCFRREMVGPGKETALSDAAYTKAIDYIRTHPEIWEVILTGGDPLMLSARRLKEITADLAAIPHVRIVRFHTRVPIADPERVTDEVADALRHPDVTTWVAVHANHPRELTPTARAACARLIDRGIPLVSQSVLLRGVNDTVETLTALMRAFVECRIKPYYLHHGDLAPGTAHLRTSLEEGEALMRKLRGYVSGLCQPDYVLDIPGGFGKIPVGPVYLSPEGAGPTQRRRLLDYCGEVHVYPPE</sequence>
<evidence type="ECO:0000256" key="2">
    <source>
        <dbReference type="ARBA" id="ARBA00001966"/>
    </source>
</evidence>
<dbReference type="GO" id="GO:0050066">
    <property type="term" value="F:L-lysine 2,3-aminomutase activity"/>
    <property type="evidence" value="ECO:0007669"/>
    <property type="project" value="UniProtKB-EC"/>
</dbReference>
<feature type="binding site" evidence="11">
    <location>
        <position position="109"/>
    </location>
    <ligand>
        <name>[4Fe-4S] cluster</name>
        <dbReference type="ChEBI" id="CHEBI:49883"/>
        <note>4Fe-4S-S-AdoMet</note>
    </ligand>
</feature>
<proteinExistence type="inferred from homology"/>
<evidence type="ECO:0000256" key="11">
    <source>
        <dbReference type="PIRSR" id="PIRSR004911-1"/>
    </source>
</evidence>
<evidence type="ECO:0000313" key="14">
    <source>
        <dbReference type="EMBL" id="AEI06708.1"/>
    </source>
</evidence>
<dbReference type="InterPro" id="IPR058240">
    <property type="entry name" value="rSAM_sf"/>
</dbReference>
<dbReference type="Pfam" id="PF04055">
    <property type="entry name" value="Radical_SAM"/>
    <property type="match status" value="1"/>
</dbReference>
<evidence type="ECO:0000256" key="7">
    <source>
        <dbReference type="ARBA" id="ARBA00022898"/>
    </source>
</evidence>
<dbReference type="HOGENOM" id="CLU_032161_2_0_5"/>
<dbReference type="AlphaFoldDB" id="B6JHI0"/>
<dbReference type="PANTHER" id="PTHR30538">
    <property type="entry name" value="LYSINE 2,3-AMINOMUTASE-RELATED"/>
    <property type="match status" value="1"/>
</dbReference>
<dbReference type="SUPFAM" id="SSF102114">
    <property type="entry name" value="Radical SAM enzymes"/>
    <property type="match status" value="1"/>
</dbReference>